<protein>
    <recommendedName>
        <fullName evidence="1">DUF234 domain-containing protein</fullName>
    </recommendedName>
</protein>
<organism evidence="2 3">
    <name type="scientific">Aliarcobacter skirrowii</name>
    <dbReference type="NCBI Taxonomy" id="28200"/>
    <lineage>
        <taxon>Bacteria</taxon>
        <taxon>Pseudomonadati</taxon>
        <taxon>Campylobacterota</taxon>
        <taxon>Epsilonproteobacteria</taxon>
        <taxon>Campylobacterales</taxon>
        <taxon>Arcobacteraceae</taxon>
        <taxon>Aliarcobacter</taxon>
    </lineage>
</organism>
<comment type="caution">
    <text evidence="2">The sequence shown here is derived from an EMBL/GenBank/DDBJ whole genome shotgun (WGS) entry which is preliminary data.</text>
</comment>
<dbReference type="InterPro" id="IPR004256">
    <property type="entry name" value="DUF234"/>
</dbReference>
<feature type="domain" description="DUF234" evidence="1">
    <location>
        <begin position="149"/>
        <end position="238"/>
    </location>
</feature>
<evidence type="ECO:0000259" key="1">
    <source>
        <dbReference type="Pfam" id="PF03008"/>
    </source>
</evidence>
<evidence type="ECO:0000313" key="2">
    <source>
        <dbReference type="EMBL" id="PWE20197.1"/>
    </source>
</evidence>
<proteinExistence type="predicted"/>
<accession>A0A2U2BZ99</accession>
<dbReference type="EMBL" id="QEYI01000008">
    <property type="protein sequence ID" value="PWE20197.1"/>
    <property type="molecule type" value="Genomic_DNA"/>
</dbReference>
<dbReference type="Pfam" id="PF03008">
    <property type="entry name" value="DUF234"/>
    <property type="match status" value="1"/>
</dbReference>
<dbReference type="PANTHER" id="PTHR34704:SF1">
    <property type="entry name" value="ATPASE"/>
    <property type="match status" value="1"/>
</dbReference>
<dbReference type="Proteomes" id="UP000245014">
    <property type="component" value="Unassembled WGS sequence"/>
</dbReference>
<sequence length="293" mass="34029">MIILDKSIKEQFKIFCEINKIDDMQIAIKYFTIFGGLKIEIDTSKPILELIEKHILNNYNYYRSEINHLTGGYHVDHAILSGVALGDRKTTNAFKRAHVSFEEGMKCVDSLYEKEILDVDSSEHFLLGKRGDSKVAKKLIFTNPFLRFWFAFVSPIYKGIKDGNYEEFKEKFKSRESDFSDFIFEELALAFIKNSFVDNIKQHGQYWNENINIPIVAKTVLEKTIVGMCKYSDNKLKKSEFNKFLEDLKNEDITYDIIVIFTKNGCSNELKNLKSDTLKIFNTKSLKALLLNN</sequence>
<dbReference type="PANTHER" id="PTHR34704">
    <property type="entry name" value="ATPASE"/>
    <property type="match status" value="1"/>
</dbReference>
<dbReference type="AlphaFoldDB" id="A0A2U2BZ99"/>
<dbReference type="RefSeq" id="WP_109065349.1">
    <property type="nucleotide sequence ID" value="NZ_QEYG01000003.1"/>
</dbReference>
<gene>
    <name evidence="2" type="ORF">DF188_08460</name>
</gene>
<dbReference type="STRING" id="28200.GCA_001572935_01185"/>
<reference evidence="2 3" key="1">
    <citation type="submission" date="2018-05" db="EMBL/GenBank/DDBJ databases">
        <title>Antimicrobial susceptibility testing and genomic analysis of Arcobacter skirrowii strains and one Arcobacter butzleri isolated from German poultry farms.</title>
        <authorList>
            <person name="Haenel I."/>
            <person name="Hotzel H."/>
            <person name="Tomaso H."/>
            <person name="Busch A."/>
        </authorList>
    </citation>
    <scope>NUCLEOTIDE SEQUENCE [LARGE SCALE GENOMIC DNA]</scope>
    <source>
        <strain evidence="3">v</strain>
    </source>
</reference>
<evidence type="ECO:0000313" key="3">
    <source>
        <dbReference type="Proteomes" id="UP000245014"/>
    </source>
</evidence>
<name>A0A2U2BZ99_9BACT</name>